<name>A0A6I4MHG7_9ACTN</name>
<feature type="region of interest" description="Disordered" evidence="1">
    <location>
        <begin position="133"/>
        <end position="181"/>
    </location>
</feature>
<dbReference type="InterPro" id="IPR047789">
    <property type="entry name" value="CU044_5270-like"/>
</dbReference>
<reference evidence="3" key="1">
    <citation type="submission" date="2019-12" db="EMBL/GenBank/DDBJ databases">
        <title>Actinomadura physcomitrii sp. nov., a novel actinomycete isolated from moss [Physcomitrium sphaericum (Ludw) Fuernr].</title>
        <authorList>
            <person name="Zhuang X."/>
        </authorList>
    </citation>
    <scope>NUCLEOTIDE SEQUENCE [LARGE SCALE GENOMIC DNA]</scope>
    <source>
        <strain evidence="3">LD22</strain>
    </source>
</reference>
<gene>
    <name evidence="3" type="ORF">F8568_027315</name>
</gene>
<feature type="transmembrane region" description="Helical" evidence="2">
    <location>
        <begin position="47"/>
        <end position="67"/>
    </location>
</feature>
<keyword evidence="4" id="KW-1185">Reference proteome</keyword>
<sequence>MDEIALLREAAPDVAPPTDAALRAGRDRLTAAARPARRWAPRVPRPAALGLLAGAAAVAAAVAITMAQVVAPEGHGSATAAAAEVLRDAAATARNGPPVKPGVYSYIRELVVFSGEPERQCQETWLRRDGSMAAVGASSEQAGGRCEIHDPGHRPPTLRGDDSDRHPDTDVSTLPTAPSALRERLYSDAAHGRGQNPDDKGPRDQLVFTRIGRLLRMPLPPELRAALFQTLATVPGVDVVRDEKDAFGRQGIALARSFGDQGNTARVEIILAPGTYRYLGMKTVQDMGAPAPLTRLSALLTTAAVTRPLQRP</sequence>
<proteinExistence type="predicted"/>
<evidence type="ECO:0000256" key="1">
    <source>
        <dbReference type="SAM" id="MobiDB-lite"/>
    </source>
</evidence>
<dbReference type="EMBL" id="WBMS02000023">
    <property type="protein sequence ID" value="MWA04025.1"/>
    <property type="molecule type" value="Genomic_DNA"/>
</dbReference>
<evidence type="ECO:0000313" key="3">
    <source>
        <dbReference type="EMBL" id="MWA04025.1"/>
    </source>
</evidence>
<evidence type="ECO:0000313" key="4">
    <source>
        <dbReference type="Proteomes" id="UP000462055"/>
    </source>
</evidence>
<comment type="caution">
    <text evidence="3">The sequence shown here is derived from an EMBL/GenBank/DDBJ whole genome shotgun (WGS) entry which is preliminary data.</text>
</comment>
<evidence type="ECO:0000256" key="2">
    <source>
        <dbReference type="SAM" id="Phobius"/>
    </source>
</evidence>
<protein>
    <recommendedName>
        <fullName evidence="5">CU044_5270 family protein</fullName>
    </recommendedName>
</protein>
<dbReference type="RefSeq" id="WP_151596543.1">
    <property type="nucleotide sequence ID" value="NZ_WBMS02000023.1"/>
</dbReference>
<evidence type="ECO:0008006" key="5">
    <source>
        <dbReference type="Google" id="ProtNLM"/>
    </source>
</evidence>
<dbReference type="AlphaFoldDB" id="A0A6I4MHG7"/>
<dbReference type="Proteomes" id="UP000462055">
    <property type="component" value="Unassembled WGS sequence"/>
</dbReference>
<organism evidence="3 4">
    <name type="scientific">Actinomadura physcomitrii</name>
    <dbReference type="NCBI Taxonomy" id="2650748"/>
    <lineage>
        <taxon>Bacteria</taxon>
        <taxon>Bacillati</taxon>
        <taxon>Actinomycetota</taxon>
        <taxon>Actinomycetes</taxon>
        <taxon>Streptosporangiales</taxon>
        <taxon>Thermomonosporaceae</taxon>
        <taxon>Actinomadura</taxon>
    </lineage>
</organism>
<accession>A0A6I4MHG7</accession>
<dbReference type="NCBIfam" id="NF038083">
    <property type="entry name" value="CU044_5270_fam"/>
    <property type="match status" value="1"/>
</dbReference>
<keyword evidence="2" id="KW-0812">Transmembrane</keyword>
<feature type="compositionally biased region" description="Basic and acidic residues" evidence="1">
    <location>
        <begin position="146"/>
        <end position="169"/>
    </location>
</feature>
<keyword evidence="2" id="KW-0472">Membrane</keyword>
<keyword evidence="2" id="KW-1133">Transmembrane helix</keyword>